<dbReference type="Proteomes" id="UP001057402">
    <property type="component" value="Chromosome 4"/>
</dbReference>
<name>A0ACB9RBC9_9MYRT</name>
<keyword evidence="2" id="KW-1185">Reference proteome</keyword>
<proteinExistence type="predicted"/>
<evidence type="ECO:0000313" key="1">
    <source>
        <dbReference type="EMBL" id="KAI4374733.1"/>
    </source>
</evidence>
<sequence>MAEEFPAGSGWWDTPRNRYDPGTASSSSSSSSTGLTSLRGFSWLGDASSGRSSMETGGGGPAAFLNATKMHAQGHSSSVLGDGGGLADPSLHMMNLGMPPSQTMDWNGQNLLQDDKGETGFRSVLQENFNTNAPEGHSSHPQIQAGFQIESSSIYGAPSPSTLFQGILGSENQPSTLSYQYSQGYGQNSGDLLPSWSKVPPFLRISPPKHQQQAAAPSHNQLHFSNNAPFWNATAASPAASDIRSTSCYFPSPHSTPFLTTSFEEKSKKPAEGSSNVPRGGAAGTSKKSGGAETAGKRARGETGTASPPFKVRKEKTGDRITVLQQLVSPFGKTDTASVLTEAIDYIKFLHEQVNILSAPYLKSGGTMQHHQQMAMQNMENRDDPEGPRHDLRSRGLCLVPVSSTFPVTHESAVDFWNPTFGGTYR</sequence>
<organism evidence="1 2">
    <name type="scientific">Melastoma candidum</name>
    <dbReference type="NCBI Taxonomy" id="119954"/>
    <lineage>
        <taxon>Eukaryota</taxon>
        <taxon>Viridiplantae</taxon>
        <taxon>Streptophyta</taxon>
        <taxon>Embryophyta</taxon>
        <taxon>Tracheophyta</taxon>
        <taxon>Spermatophyta</taxon>
        <taxon>Magnoliopsida</taxon>
        <taxon>eudicotyledons</taxon>
        <taxon>Gunneridae</taxon>
        <taxon>Pentapetalae</taxon>
        <taxon>rosids</taxon>
        <taxon>malvids</taxon>
        <taxon>Myrtales</taxon>
        <taxon>Melastomataceae</taxon>
        <taxon>Melastomatoideae</taxon>
        <taxon>Melastomateae</taxon>
        <taxon>Melastoma</taxon>
    </lineage>
</organism>
<evidence type="ECO:0000313" key="2">
    <source>
        <dbReference type="Proteomes" id="UP001057402"/>
    </source>
</evidence>
<dbReference type="EMBL" id="CM042883">
    <property type="protein sequence ID" value="KAI4374733.1"/>
    <property type="molecule type" value="Genomic_DNA"/>
</dbReference>
<gene>
    <name evidence="1" type="ORF">MLD38_012695</name>
</gene>
<accession>A0ACB9RBC9</accession>
<protein>
    <submittedName>
        <fullName evidence="1">Uncharacterized protein</fullName>
    </submittedName>
</protein>
<comment type="caution">
    <text evidence="1">The sequence shown here is derived from an EMBL/GenBank/DDBJ whole genome shotgun (WGS) entry which is preliminary data.</text>
</comment>
<reference evidence="2" key="1">
    <citation type="journal article" date="2023" name="Front. Plant Sci.">
        <title>Chromosomal-level genome assembly of Melastoma candidum provides insights into trichome evolution.</title>
        <authorList>
            <person name="Zhong Y."/>
            <person name="Wu W."/>
            <person name="Sun C."/>
            <person name="Zou P."/>
            <person name="Liu Y."/>
            <person name="Dai S."/>
            <person name="Zhou R."/>
        </authorList>
    </citation>
    <scope>NUCLEOTIDE SEQUENCE [LARGE SCALE GENOMIC DNA]</scope>
</reference>